<dbReference type="RefSeq" id="WP_105716086.1">
    <property type="nucleotide sequence ID" value="NZ_PVBQ01000004.1"/>
</dbReference>
<reference evidence="1 2" key="1">
    <citation type="submission" date="2018-02" db="EMBL/GenBank/DDBJ databases">
        <title>The draft genome of Sphingobacterium sp. 5JN-11.</title>
        <authorList>
            <person name="Liu L."/>
            <person name="Li L."/>
            <person name="Liang L."/>
            <person name="Zhang X."/>
            <person name="Wang T."/>
        </authorList>
    </citation>
    <scope>NUCLEOTIDE SEQUENCE [LARGE SCALE GENOMIC DNA]</scope>
    <source>
        <strain evidence="1 2">5JN-11</strain>
    </source>
</reference>
<gene>
    <name evidence="1" type="ORF">C5745_05970</name>
</gene>
<evidence type="ECO:0000313" key="2">
    <source>
        <dbReference type="Proteomes" id="UP000239711"/>
    </source>
</evidence>
<evidence type="ECO:0000313" key="1">
    <source>
        <dbReference type="EMBL" id="PRD48059.1"/>
    </source>
</evidence>
<dbReference type="OrthoDB" id="1446045at2"/>
<dbReference type="AlphaFoldDB" id="A0A2S9J5P5"/>
<dbReference type="EMBL" id="PVBQ01000004">
    <property type="protein sequence ID" value="PRD48059.1"/>
    <property type="molecule type" value="Genomic_DNA"/>
</dbReference>
<sequence>MKKNDIWRYIHNWKGMLERHEAPIILERLYSDKSHFDFCVLDFMKSGAKNVHVYPGVSDDYKKLRFFVLSETFDRSTYRDSMDHYIYVSKPLKSTDQEADLKSDISEREAQRRIDRWNETFSGKVIDPAILDLLKVRCFIIPMEDISTCVNSAYFAFKVDKKTSLWSMDLIIRGCYDDQDDARSAPQASYDTIRLVPPFPPITEEQQFEILFD</sequence>
<protein>
    <submittedName>
        <fullName evidence="1">Uncharacterized protein</fullName>
    </submittedName>
</protein>
<comment type="caution">
    <text evidence="1">The sequence shown here is derived from an EMBL/GenBank/DDBJ whole genome shotgun (WGS) entry which is preliminary data.</text>
</comment>
<organism evidence="1 2">
    <name type="scientific">Sphingobacterium haloxyli</name>
    <dbReference type="NCBI Taxonomy" id="2100533"/>
    <lineage>
        <taxon>Bacteria</taxon>
        <taxon>Pseudomonadati</taxon>
        <taxon>Bacteroidota</taxon>
        <taxon>Sphingobacteriia</taxon>
        <taxon>Sphingobacteriales</taxon>
        <taxon>Sphingobacteriaceae</taxon>
        <taxon>Sphingobacterium</taxon>
    </lineage>
</organism>
<keyword evidence="2" id="KW-1185">Reference proteome</keyword>
<accession>A0A2S9J5P5</accession>
<proteinExistence type="predicted"/>
<dbReference type="Proteomes" id="UP000239711">
    <property type="component" value="Unassembled WGS sequence"/>
</dbReference>
<name>A0A2S9J5P5_9SPHI</name>